<proteinExistence type="predicted"/>
<comment type="caution">
    <text evidence="1">The sequence shown here is derived from an EMBL/GenBank/DDBJ whole genome shotgun (WGS) entry which is preliminary data.</text>
</comment>
<sequence>MGRDRFQPSVATNWQRSQGLFLDVTPLSLLERSGRKISFGEKEAISRTLATCLASLLYGTRCGQDAIRARAKNALDSESRPIITRIAIRPRLASPESDNVLWIAGTPEVTSEFLGRRMTKGDRLQAA</sequence>
<reference evidence="1 2" key="1">
    <citation type="submission" date="2017-05" db="EMBL/GenBank/DDBJ databases">
        <authorList>
            <person name="Varghese N."/>
            <person name="Submissions S."/>
        </authorList>
    </citation>
    <scope>NUCLEOTIDE SEQUENCE [LARGE SCALE GENOMIC DNA]</scope>
    <source>
        <strain evidence="1 2">DSM 25457</strain>
    </source>
</reference>
<evidence type="ECO:0000313" key="1">
    <source>
        <dbReference type="EMBL" id="SMP53486.1"/>
    </source>
</evidence>
<dbReference type="EMBL" id="FXUG01000004">
    <property type="protein sequence ID" value="SMP53486.1"/>
    <property type="molecule type" value="Genomic_DNA"/>
</dbReference>
<dbReference type="Proteomes" id="UP001158067">
    <property type="component" value="Unassembled WGS sequence"/>
</dbReference>
<name>A0ABY1Q0H8_9BACT</name>
<protein>
    <submittedName>
        <fullName evidence="1">Uncharacterized protein</fullName>
    </submittedName>
</protein>
<keyword evidence="2" id="KW-1185">Reference proteome</keyword>
<organism evidence="1 2">
    <name type="scientific">Neorhodopirellula lusitana</name>
    <dbReference type="NCBI Taxonomy" id="445327"/>
    <lineage>
        <taxon>Bacteria</taxon>
        <taxon>Pseudomonadati</taxon>
        <taxon>Planctomycetota</taxon>
        <taxon>Planctomycetia</taxon>
        <taxon>Pirellulales</taxon>
        <taxon>Pirellulaceae</taxon>
        <taxon>Neorhodopirellula</taxon>
    </lineage>
</organism>
<accession>A0ABY1Q0H8</accession>
<evidence type="ECO:0000313" key="2">
    <source>
        <dbReference type="Proteomes" id="UP001158067"/>
    </source>
</evidence>
<gene>
    <name evidence="1" type="ORF">SAMN06265222_104120</name>
</gene>